<feature type="domain" description="EamA" evidence="2">
    <location>
        <begin position="13"/>
        <end position="146"/>
    </location>
</feature>
<dbReference type="KEGG" id="mmz:MmarC7_1571"/>
<feature type="transmembrane region" description="Helical" evidence="1">
    <location>
        <begin position="74"/>
        <end position="93"/>
    </location>
</feature>
<dbReference type="PANTHER" id="PTHR22911">
    <property type="entry name" value="ACYL-MALONYL CONDENSING ENZYME-RELATED"/>
    <property type="match status" value="1"/>
</dbReference>
<keyword evidence="1" id="KW-0812">Transmembrane</keyword>
<feature type="transmembrane region" description="Helical" evidence="1">
    <location>
        <begin position="99"/>
        <end position="120"/>
    </location>
</feature>
<accession>A6VJK3</accession>
<sequence>MIFASYTMNKVKGTAYTMYSSVAFGIMPFLTKYAYDGGANAVTTLMLRFLIAGLILYVFLKFKKISLKISKHNFVEILFYGAFLYALNTVFLYEAYNSIPTGVATTLHFIYPVTVTLLMISIFKEKMGINKAFALIFSFLGMYCLVGGNCAGFDIYGVLLAAGSGLVYAGYIVSAGKCKYSKIDSYVTIFYLSILSSVLLFIYGIFTNTLTLNMAFSSYASIGIISIFCTVLALIAFLEGIKLIGPSNTAILSTLEPIVSIILGIILLNELMSVKIGFGSILILMSVIIVTVEKSKFPKSIEN</sequence>
<dbReference type="HOGENOM" id="CLU_033863_9_3_2"/>
<feature type="transmembrane region" description="Helical" evidence="1">
    <location>
        <begin position="274"/>
        <end position="292"/>
    </location>
</feature>
<feature type="transmembrane region" description="Helical" evidence="1">
    <location>
        <begin position="132"/>
        <end position="149"/>
    </location>
</feature>
<evidence type="ECO:0000313" key="3">
    <source>
        <dbReference type="EMBL" id="ABR66629.1"/>
    </source>
</evidence>
<feature type="transmembrane region" description="Helical" evidence="1">
    <location>
        <begin position="250"/>
        <end position="268"/>
    </location>
</feature>
<gene>
    <name evidence="3" type="ordered locus">MmarC7_1571</name>
</gene>
<evidence type="ECO:0000259" key="2">
    <source>
        <dbReference type="Pfam" id="PF00892"/>
    </source>
</evidence>
<feature type="domain" description="EamA" evidence="2">
    <location>
        <begin position="156"/>
        <end position="291"/>
    </location>
</feature>
<dbReference type="STRING" id="426368.MmarC7_1571"/>
<dbReference type="SUPFAM" id="SSF103481">
    <property type="entry name" value="Multidrug resistance efflux transporter EmrE"/>
    <property type="match status" value="2"/>
</dbReference>
<proteinExistence type="predicted"/>
<feature type="transmembrane region" description="Helical" evidence="1">
    <location>
        <begin position="218"/>
        <end position="238"/>
    </location>
</feature>
<dbReference type="EMBL" id="CP000745">
    <property type="protein sequence ID" value="ABR66629.1"/>
    <property type="molecule type" value="Genomic_DNA"/>
</dbReference>
<dbReference type="eggNOG" id="arCOG00271">
    <property type="taxonomic scope" value="Archaea"/>
</dbReference>
<dbReference type="Pfam" id="PF00892">
    <property type="entry name" value="EamA"/>
    <property type="match status" value="2"/>
</dbReference>
<feature type="transmembrane region" description="Helical" evidence="1">
    <location>
        <begin position="16"/>
        <end position="35"/>
    </location>
</feature>
<feature type="transmembrane region" description="Helical" evidence="1">
    <location>
        <begin position="155"/>
        <end position="174"/>
    </location>
</feature>
<organism evidence="3">
    <name type="scientific">Methanococcus maripaludis (strain C7 / ATCC BAA-1331)</name>
    <dbReference type="NCBI Taxonomy" id="426368"/>
    <lineage>
        <taxon>Archaea</taxon>
        <taxon>Methanobacteriati</taxon>
        <taxon>Methanobacteriota</taxon>
        <taxon>Methanomada group</taxon>
        <taxon>Methanococci</taxon>
        <taxon>Methanococcales</taxon>
        <taxon>Methanococcaceae</taxon>
        <taxon>Methanococcus</taxon>
    </lineage>
</organism>
<dbReference type="PANTHER" id="PTHR22911:SF137">
    <property type="entry name" value="SOLUTE CARRIER FAMILY 35 MEMBER G2-RELATED"/>
    <property type="match status" value="1"/>
</dbReference>
<dbReference type="AlphaFoldDB" id="A6VJK3"/>
<name>A6VJK3_METM7</name>
<dbReference type="GO" id="GO:0016020">
    <property type="term" value="C:membrane"/>
    <property type="evidence" value="ECO:0007669"/>
    <property type="project" value="InterPro"/>
</dbReference>
<evidence type="ECO:0000256" key="1">
    <source>
        <dbReference type="SAM" id="Phobius"/>
    </source>
</evidence>
<feature type="transmembrane region" description="Helical" evidence="1">
    <location>
        <begin position="41"/>
        <end position="62"/>
    </location>
</feature>
<keyword evidence="1" id="KW-0472">Membrane</keyword>
<dbReference type="InterPro" id="IPR037185">
    <property type="entry name" value="EmrE-like"/>
</dbReference>
<dbReference type="InterPro" id="IPR000620">
    <property type="entry name" value="EamA_dom"/>
</dbReference>
<keyword evidence="1" id="KW-1133">Transmembrane helix</keyword>
<reference evidence="3" key="1">
    <citation type="submission" date="2007-06" db="EMBL/GenBank/DDBJ databases">
        <title>Complete sequence of Methanococcus maripaludis C7.</title>
        <authorList>
            <consortium name="US DOE Joint Genome Institute"/>
            <person name="Copeland A."/>
            <person name="Lucas S."/>
            <person name="Lapidus A."/>
            <person name="Barry K."/>
            <person name="Glavina del Rio T."/>
            <person name="Dalin E."/>
            <person name="Tice H."/>
            <person name="Pitluck S."/>
            <person name="Clum A."/>
            <person name="Schmutz J."/>
            <person name="Larimer F."/>
            <person name="Land M."/>
            <person name="Hauser L."/>
            <person name="Kyrpides N."/>
            <person name="Anderson I."/>
            <person name="Sieprawska-Lupa M."/>
            <person name="Whitman W.B."/>
            <person name="Richardson P."/>
        </authorList>
    </citation>
    <scope>NUCLEOTIDE SEQUENCE [LARGE SCALE GENOMIC DNA]</scope>
    <source>
        <strain evidence="3">C7</strain>
    </source>
</reference>
<dbReference type="Gene3D" id="1.10.3730.20">
    <property type="match status" value="1"/>
</dbReference>
<protein>
    <recommendedName>
        <fullName evidence="2">EamA domain-containing protein</fullName>
    </recommendedName>
</protein>
<feature type="transmembrane region" description="Helical" evidence="1">
    <location>
        <begin position="186"/>
        <end position="206"/>
    </location>
</feature>